<sequence length="359" mass="39394">MMNTMSTPYSLTCPDLDTLTMERDDLDCAIAPIARYWTEIDDDLRSVGAEQAAKIRRLRLDTAEFDYPRAAYWHDPESVDVIADVPYRADGGYDRAHGQVRGHLLDLYLPHAAIVSGGATLPVYIDVHGGGFCYGYKELNRNFCTHLAALGFAVFSLNYRPAPQTDLRGQLADIQDALRWIRANLDRFPVNPDAVFLTGDSAGACLALLTMAIERDADAAQAFGAPRPSELPIAGGALISGVYDVTGASPMRERLTATLGARFFAGLDAAQPFLSPAALVSRCPLPPLYLQTSSDDFIEAETLALATSLSVHGCDFELHDEKVPSTRTLGHVFPVCMTWLEESEQVLARMQRFAYRLSR</sequence>
<dbReference type="RefSeq" id="WP_051198582.1">
    <property type="nucleotide sequence ID" value="NZ_NMYC01000001.1"/>
</dbReference>
<accession>A0A2N5J1I8</accession>
<name>A0A2N5J1I8_9BIFI</name>
<feature type="domain" description="Alpha/beta hydrolase fold-3" evidence="2">
    <location>
        <begin position="126"/>
        <end position="320"/>
    </location>
</feature>
<dbReference type="EMBL" id="NMYC01000001">
    <property type="protein sequence ID" value="PLS28074.1"/>
    <property type="molecule type" value="Genomic_DNA"/>
</dbReference>
<evidence type="ECO:0000256" key="1">
    <source>
        <dbReference type="ARBA" id="ARBA00022801"/>
    </source>
</evidence>
<dbReference type="Pfam" id="PF07859">
    <property type="entry name" value="Abhydrolase_3"/>
    <property type="match status" value="1"/>
</dbReference>
<dbReference type="SUPFAM" id="SSF53474">
    <property type="entry name" value="alpha/beta-Hydrolases"/>
    <property type="match status" value="1"/>
</dbReference>
<gene>
    <name evidence="3" type="ORF">CGZ88_0236</name>
</gene>
<evidence type="ECO:0000259" key="2">
    <source>
        <dbReference type="Pfam" id="PF07859"/>
    </source>
</evidence>
<evidence type="ECO:0000313" key="3">
    <source>
        <dbReference type="EMBL" id="PLS28074.1"/>
    </source>
</evidence>
<dbReference type="AlphaFoldDB" id="A0A2N5J1I8"/>
<dbReference type="Gene3D" id="3.40.50.1820">
    <property type="entry name" value="alpha/beta hydrolase"/>
    <property type="match status" value="1"/>
</dbReference>
<evidence type="ECO:0000313" key="4">
    <source>
        <dbReference type="Proteomes" id="UP000234935"/>
    </source>
</evidence>
<reference evidence="3 4" key="1">
    <citation type="submission" date="2017-07" db="EMBL/GenBank/DDBJ databases">
        <title>Bifidobacterium novel species.</title>
        <authorList>
            <person name="Lugli G.A."/>
            <person name="Milani C."/>
            <person name="Duranti S."/>
            <person name="Mangifesta M."/>
        </authorList>
    </citation>
    <scope>NUCLEOTIDE SEQUENCE [LARGE SCALE GENOMIC DNA]</scope>
    <source>
        <strain evidence="4">Goo31D</strain>
    </source>
</reference>
<dbReference type="InterPro" id="IPR013094">
    <property type="entry name" value="AB_hydrolase_3"/>
</dbReference>
<keyword evidence="1" id="KW-0378">Hydrolase</keyword>
<comment type="caution">
    <text evidence="3">The sequence shown here is derived from an EMBL/GenBank/DDBJ whole genome shotgun (WGS) entry which is preliminary data.</text>
</comment>
<dbReference type="InterPro" id="IPR050300">
    <property type="entry name" value="GDXG_lipolytic_enzyme"/>
</dbReference>
<keyword evidence="4" id="KW-1185">Reference proteome</keyword>
<dbReference type="InterPro" id="IPR029058">
    <property type="entry name" value="AB_hydrolase_fold"/>
</dbReference>
<proteinExistence type="predicted"/>
<dbReference type="GO" id="GO:0016787">
    <property type="term" value="F:hydrolase activity"/>
    <property type="evidence" value="ECO:0007669"/>
    <property type="project" value="UniProtKB-KW"/>
</dbReference>
<organism evidence="3 4">
    <name type="scientific">Bifidobacterium anseris</name>
    <dbReference type="NCBI Taxonomy" id="2020963"/>
    <lineage>
        <taxon>Bacteria</taxon>
        <taxon>Bacillati</taxon>
        <taxon>Actinomycetota</taxon>
        <taxon>Actinomycetes</taxon>
        <taxon>Bifidobacteriales</taxon>
        <taxon>Bifidobacteriaceae</taxon>
        <taxon>Bifidobacterium</taxon>
    </lineage>
</organism>
<dbReference type="Proteomes" id="UP000234935">
    <property type="component" value="Unassembled WGS sequence"/>
</dbReference>
<protein>
    <submittedName>
        <fullName evidence="3">Lipase</fullName>
    </submittedName>
</protein>
<dbReference type="PANTHER" id="PTHR48081">
    <property type="entry name" value="AB HYDROLASE SUPERFAMILY PROTEIN C4A8.06C"/>
    <property type="match status" value="1"/>
</dbReference>